<keyword evidence="1" id="KW-0032">Aminotransferase</keyword>
<sequence>ISNMPMYRGLISASVDNLPIANSVADKVLCLPIYTDLNEEIVVKITKLLLGKM</sequence>
<proteinExistence type="predicted"/>
<dbReference type="AlphaFoldDB" id="A0A553ZSS7"/>
<feature type="non-terminal residue" evidence="1">
    <location>
        <position position="1"/>
    </location>
</feature>
<dbReference type="Pfam" id="PF01041">
    <property type="entry name" value="DegT_DnrJ_EryC1"/>
    <property type="match status" value="1"/>
</dbReference>
<keyword evidence="2" id="KW-1185">Reference proteome</keyword>
<dbReference type="InterPro" id="IPR015422">
    <property type="entry name" value="PyrdxlP-dep_Trfase_small"/>
</dbReference>
<dbReference type="Gene3D" id="3.90.1150.10">
    <property type="entry name" value="Aspartate Aminotransferase, domain 1"/>
    <property type="match status" value="1"/>
</dbReference>
<protein>
    <submittedName>
        <fullName evidence="1">DegT/DnrJ/EryC1/StrS family aminotransferase</fullName>
    </submittedName>
</protein>
<evidence type="ECO:0000313" key="2">
    <source>
        <dbReference type="Proteomes" id="UP000318521"/>
    </source>
</evidence>
<name>A0A553ZSS7_9BACI</name>
<gene>
    <name evidence="1" type="ORF">FN960_21140</name>
</gene>
<dbReference type="GO" id="GO:0008483">
    <property type="term" value="F:transaminase activity"/>
    <property type="evidence" value="ECO:0007669"/>
    <property type="project" value="UniProtKB-KW"/>
</dbReference>
<evidence type="ECO:0000313" key="1">
    <source>
        <dbReference type="EMBL" id="TSB44529.1"/>
    </source>
</evidence>
<dbReference type="InterPro" id="IPR000653">
    <property type="entry name" value="DegT/StrS_aminotransferase"/>
</dbReference>
<dbReference type="EMBL" id="VLXZ01000114">
    <property type="protein sequence ID" value="TSB44529.1"/>
    <property type="molecule type" value="Genomic_DNA"/>
</dbReference>
<comment type="caution">
    <text evidence="1">The sequence shown here is derived from an EMBL/GenBank/DDBJ whole genome shotgun (WGS) entry which is preliminary data.</text>
</comment>
<organism evidence="1 2">
    <name type="scientific">Alkalicoccobacillus porphyridii</name>
    <dbReference type="NCBI Taxonomy" id="2597270"/>
    <lineage>
        <taxon>Bacteria</taxon>
        <taxon>Bacillati</taxon>
        <taxon>Bacillota</taxon>
        <taxon>Bacilli</taxon>
        <taxon>Bacillales</taxon>
        <taxon>Bacillaceae</taxon>
        <taxon>Alkalicoccobacillus</taxon>
    </lineage>
</organism>
<keyword evidence="1" id="KW-0808">Transferase</keyword>
<dbReference type="RefSeq" id="WP_221936841.1">
    <property type="nucleotide sequence ID" value="NZ_VLXZ01000114.1"/>
</dbReference>
<dbReference type="Proteomes" id="UP000318521">
    <property type="component" value="Unassembled WGS sequence"/>
</dbReference>
<accession>A0A553ZSS7</accession>
<reference evidence="1 2" key="1">
    <citation type="submission" date="2019-07" db="EMBL/GenBank/DDBJ databases">
        <authorList>
            <person name="Park Y.J."/>
            <person name="Jeong S.E."/>
            <person name="Jung H.S."/>
        </authorList>
    </citation>
    <scope>NUCLEOTIDE SEQUENCE [LARGE SCALE GENOMIC DNA]</scope>
    <source>
        <strain evidence="2">P16(2019)</strain>
    </source>
</reference>